<feature type="transmembrane region" description="Helical" evidence="7">
    <location>
        <begin position="23"/>
        <end position="46"/>
    </location>
</feature>
<keyword evidence="5 7" id="KW-0472">Membrane</keyword>
<feature type="compositionally biased region" description="Polar residues" evidence="6">
    <location>
        <begin position="283"/>
        <end position="292"/>
    </location>
</feature>
<dbReference type="EMBL" id="UINC01002071">
    <property type="protein sequence ID" value="SUZ92588.1"/>
    <property type="molecule type" value="Genomic_DNA"/>
</dbReference>
<feature type="transmembrane region" description="Helical" evidence="7">
    <location>
        <begin position="111"/>
        <end position="132"/>
    </location>
</feature>
<keyword evidence="4 7" id="KW-1133">Transmembrane helix</keyword>
<dbReference type="AlphaFoldDB" id="A0A381RNQ4"/>
<evidence type="ECO:0000313" key="9">
    <source>
        <dbReference type="EMBL" id="SUZ92588.1"/>
    </source>
</evidence>
<feature type="transmembrane region" description="Helical" evidence="7">
    <location>
        <begin position="79"/>
        <end position="105"/>
    </location>
</feature>
<dbReference type="Gene3D" id="1.20.950.20">
    <property type="entry name" value="Transmembrane di-heme cytochromes, Chain C"/>
    <property type="match status" value="1"/>
</dbReference>
<sequence>MEFLSWGSDPWGQEVLIRISWNLLYLAAGSGILFVIAHSMYLAWFVPQRKYGLFEQDSDSIQTANVPERVARHSVASRLFHWVMAVTMLVLLFTGFLPVIGVQFAWVTIHWVAGVVLTLSIVFHIIHSTFWMDLWTMWVSRRDITEAINRFKRSVGQAAPAPRKHAKYPLENRLYHHAILVTGGMVICTGILMMFRIETPLWTRDPYLFTSQTWGMIYVLHGLSSVSLVTLIIAHIYFGLRPEKRFLTWSMINGWIGRDHFVEHHDPNQWNPTQHPESRPINAPSTQAPESR</sequence>
<evidence type="ECO:0000256" key="6">
    <source>
        <dbReference type="SAM" id="MobiDB-lite"/>
    </source>
</evidence>
<evidence type="ECO:0000256" key="7">
    <source>
        <dbReference type="SAM" id="Phobius"/>
    </source>
</evidence>
<dbReference type="GO" id="GO:0005886">
    <property type="term" value="C:plasma membrane"/>
    <property type="evidence" value="ECO:0007669"/>
    <property type="project" value="UniProtKB-SubCell"/>
</dbReference>
<keyword evidence="2" id="KW-1003">Cell membrane</keyword>
<name>A0A381RNQ4_9ZZZZ</name>
<feature type="region of interest" description="Disordered" evidence="6">
    <location>
        <begin position="266"/>
        <end position="292"/>
    </location>
</feature>
<dbReference type="InterPro" id="IPR016174">
    <property type="entry name" value="Di-haem_cyt_TM"/>
</dbReference>
<comment type="subcellular location">
    <subcellularLocation>
        <location evidence="1">Cell membrane</location>
        <topology evidence="1">Multi-pass membrane protein</topology>
    </subcellularLocation>
</comment>
<evidence type="ECO:0000256" key="5">
    <source>
        <dbReference type="ARBA" id="ARBA00023136"/>
    </source>
</evidence>
<dbReference type="Pfam" id="PF01292">
    <property type="entry name" value="Ni_hydr_CYTB"/>
    <property type="match status" value="1"/>
</dbReference>
<evidence type="ECO:0000256" key="1">
    <source>
        <dbReference type="ARBA" id="ARBA00004651"/>
    </source>
</evidence>
<feature type="transmembrane region" description="Helical" evidence="7">
    <location>
        <begin position="215"/>
        <end position="238"/>
    </location>
</feature>
<feature type="domain" description="Cytochrome b561 bacterial/Ni-hydrogenase" evidence="8">
    <location>
        <begin position="72"/>
        <end position="254"/>
    </location>
</feature>
<accession>A0A381RNQ4</accession>
<feature type="transmembrane region" description="Helical" evidence="7">
    <location>
        <begin position="174"/>
        <end position="195"/>
    </location>
</feature>
<organism evidence="9">
    <name type="scientific">marine metagenome</name>
    <dbReference type="NCBI Taxonomy" id="408172"/>
    <lineage>
        <taxon>unclassified sequences</taxon>
        <taxon>metagenomes</taxon>
        <taxon>ecological metagenomes</taxon>
    </lineage>
</organism>
<dbReference type="SUPFAM" id="SSF81342">
    <property type="entry name" value="Transmembrane di-heme cytochromes"/>
    <property type="match status" value="1"/>
</dbReference>
<evidence type="ECO:0000256" key="4">
    <source>
        <dbReference type="ARBA" id="ARBA00022989"/>
    </source>
</evidence>
<evidence type="ECO:0000259" key="8">
    <source>
        <dbReference type="Pfam" id="PF01292"/>
    </source>
</evidence>
<protein>
    <recommendedName>
        <fullName evidence="8">Cytochrome b561 bacterial/Ni-hydrogenase domain-containing protein</fullName>
    </recommendedName>
</protein>
<dbReference type="GO" id="GO:0022904">
    <property type="term" value="P:respiratory electron transport chain"/>
    <property type="evidence" value="ECO:0007669"/>
    <property type="project" value="InterPro"/>
</dbReference>
<evidence type="ECO:0000256" key="3">
    <source>
        <dbReference type="ARBA" id="ARBA00022692"/>
    </source>
</evidence>
<reference evidence="9" key="1">
    <citation type="submission" date="2018-05" db="EMBL/GenBank/DDBJ databases">
        <authorList>
            <person name="Lanie J.A."/>
            <person name="Ng W.-L."/>
            <person name="Kazmierczak K.M."/>
            <person name="Andrzejewski T.M."/>
            <person name="Davidsen T.M."/>
            <person name="Wayne K.J."/>
            <person name="Tettelin H."/>
            <person name="Glass J.I."/>
            <person name="Rusch D."/>
            <person name="Podicherti R."/>
            <person name="Tsui H.-C.T."/>
            <person name="Winkler M.E."/>
        </authorList>
    </citation>
    <scope>NUCLEOTIDE SEQUENCE</scope>
</reference>
<dbReference type="GO" id="GO:0009055">
    <property type="term" value="F:electron transfer activity"/>
    <property type="evidence" value="ECO:0007669"/>
    <property type="project" value="InterPro"/>
</dbReference>
<keyword evidence="3 7" id="KW-0812">Transmembrane</keyword>
<dbReference type="InterPro" id="IPR011577">
    <property type="entry name" value="Cyt_b561_bac/Ni-Hgenase"/>
</dbReference>
<gene>
    <name evidence="9" type="ORF">METZ01_LOCUS45442</name>
</gene>
<proteinExistence type="predicted"/>
<evidence type="ECO:0000256" key="2">
    <source>
        <dbReference type="ARBA" id="ARBA00022475"/>
    </source>
</evidence>